<evidence type="ECO:0000259" key="2">
    <source>
        <dbReference type="PROSITE" id="PS51114"/>
    </source>
</evidence>
<dbReference type="CDD" id="cd09917">
    <property type="entry name" value="F-box_SF"/>
    <property type="match status" value="1"/>
</dbReference>
<dbReference type="GO" id="GO:0061630">
    <property type="term" value="F:ubiquitin protein ligase activity"/>
    <property type="evidence" value="ECO:0007669"/>
    <property type="project" value="TreeGrafter"/>
</dbReference>
<dbReference type="PANTHER" id="PTHR12125:SF5">
    <property type="entry name" value="F-BOX DOMAIN-CONTAINING PROTEIN"/>
    <property type="match status" value="1"/>
</dbReference>
<accession>A0A0T6B022</accession>
<dbReference type="GO" id="GO:0019005">
    <property type="term" value="C:SCF ubiquitin ligase complex"/>
    <property type="evidence" value="ECO:0007669"/>
    <property type="project" value="TreeGrafter"/>
</dbReference>
<dbReference type="EMBL" id="LJIG01016416">
    <property type="protein sequence ID" value="KRT80666.1"/>
    <property type="molecule type" value="Genomic_DNA"/>
</dbReference>
<evidence type="ECO:0000313" key="4">
    <source>
        <dbReference type="Proteomes" id="UP000051574"/>
    </source>
</evidence>
<feature type="domain" description="F-box" evidence="1">
    <location>
        <begin position="27"/>
        <end position="79"/>
    </location>
</feature>
<reference evidence="3 4" key="1">
    <citation type="submission" date="2015-09" db="EMBL/GenBank/DDBJ databases">
        <title>Draft genome of the scarab beetle Oryctes borbonicus.</title>
        <authorList>
            <person name="Meyer J.M."/>
            <person name="Markov G.V."/>
            <person name="Baskaran P."/>
            <person name="Herrmann M."/>
            <person name="Sommer R.J."/>
            <person name="Roedelsperger C."/>
        </authorList>
    </citation>
    <scope>NUCLEOTIDE SEQUENCE [LARGE SCALE GENOMIC DNA]</scope>
    <source>
        <strain evidence="3">OB123</strain>
        <tissue evidence="3">Whole animal</tissue>
    </source>
</reference>
<dbReference type="AlphaFoldDB" id="A0A0T6B022"/>
<name>A0A0T6B022_9SCAR</name>
<dbReference type="GO" id="GO:0006516">
    <property type="term" value="P:glycoprotein catabolic process"/>
    <property type="evidence" value="ECO:0007669"/>
    <property type="project" value="TreeGrafter"/>
</dbReference>
<dbReference type="SMART" id="SM00256">
    <property type="entry name" value="FBOX"/>
    <property type="match status" value="1"/>
</dbReference>
<comment type="caution">
    <text evidence="3">The sequence shown here is derived from an EMBL/GenBank/DDBJ whole genome shotgun (WGS) entry which is preliminary data.</text>
</comment>
<evidence type="ECO:0008006" key="5">
    <source>
        <dbReference type="Google" id="ProtNLM"/>
    </source>
</evidence>
<dbReference type="GO" id="GO:0031146">
    <property type="term" value="P:SCF-dependent proteasomal ubiquitin-dependent protein catabolic process"/>
    <property type="evidence" value="ECO:0007669"/>
    <property type="project" value="TreeGrafter"/>
</dbReference>
<dbReference type="PANTHER" id="PTHR12125">
    <property type="entry name" value="F-BOX ONLY PROTEIN 6-LIKE PROTEIN"/>
    <property type="match status" value="1"/>
</dbReference>
<dbReference type="SUPFAM" id="SSF49785">
    <property type="entry name" value="Galactose-binding domain-like"/>
    <property type="match status" value="1"/>
</dbReference>
<dbReference type="InterPro" id="IPR036047">
    <property type="entry name" value="F-box-like_dom_sf"/>
</dbReference>
<evidence type="ECO:0000259" key="1">
    <source>
        <dbReference type="PROSITE" id="PS50181"/>
    </source>
</evidence>
<dbReference type="InterPro" id="IPR001810">
    <property type="entry name" value="F-box_dom"/>
</dbReference>
<dbReference type="InterPro" id="IPR007397">
    <property type="entry name" value="F-box-assoc_dom"/>
</dbReference>
<dbReference type="OrthoDB" id="1107553at2759"/>
<dbReference type="Gene3D" id="2.60.120.260">
    <property type="entry name" value="Galactose-binding domain-like"/>
    <property type="match status" value="1"/>
</dbReference>
<dbReference type="InterPro" id="IPR039752">
    <property type="entry name" value="F-box_only"/>
</dbReference>
<dbReference type="PROSITE" id="PS51114">
    <property type="entry name" value="FBA"/>
    <property type="match status" value="1"/>
</dbReference>
<gene>
    <name evidence="3" type="ORF">AMK59_6302</name>
</gene>
<dbReference type="Proteomes" id="UP000051574">
    <property type="component" value="Unassembled WGS sequence"/>
</dbReference>
<dbReference type="GO" id="GO:0036503">
    <property type="term" value="P:ERAD pathway"/>
    <property type="evidence" value="ECO:0007669"/>
    <property type="project" value="TreeGrafter"/>
</dbReference>
<dbReference type="Pfam" id="PF04300">
    <property type="entry name" value="FBA"/>
    <property type="match status" value="1"/>
</dbReference>
<sequence length="282" mass="32663">MLRMGNRDSALNLPQLNSDYDPENGLTLNGYHIPPEIIVEILQKLAPQYLLTARLVWKEWNELVIHVLYNNYNRKFEKQHTLETLPFDLCYFTQFSKRLNKNLLKNVNGQNGFKHWNIISNGGDGIVIESCPVGSDSLPSNVEEFNSHTSCFVTSYGLAHKVQEIAVSKDKYLSHIINKFKPDIYASEWVAARFDCGARYIMNIQIVCQGGRYITEKRITHEEEQWQGSKWSKKEIIIQEYPDDVDTIVFEHYGQDRQFWKGHYGMKMAGAVVKLLLDTVKL</sequence>
<dbReference type="FunFam" id="2.60.120.260:FF:000012">
    <property type="entry name" value="F-box only protein 2"/>
    <property type="match status" value="1"/>
</dbReference>
<evidence type="ECO:0000313" key="3">
    <source>
        <dbReference type="EMBL" id="KRT80666.1"/>
    </source>
</evidence>
<dbReference type="GO" id="GO:0005737">
    <property type="term" value="C:cytoplasm"/>
    <property type="evidence" value="ECO:0007669"/>
    <property type="project" value="UniProtKB-ARBA"/>
</dbReference>
<dbReference type="SMART" id="SM01198">
    <property type="entry name" value="FBA"/>
    <property type="match status" value="1"/>
</dbReference>
<feature type="domain" description="FBA" evidence="2">
    <location>
        <begin position="92"/>
        <end position="277"/>
    </location>
</feature>
<protein>
    <recommendedName>
        <fullName evidence="5">F-box domain-containing protein</fullName>
    </recommendedName>
</protein>
<dbReference type="InterPro" id="IPR008979">
    <property type="entry name" value="Galactose-bd-like_sf"/>
</dbReference>
<organism evidence="3 4">
    <name type="scientific">Oryctes borbonicus</name>
    <dbReference type="NCBI Taxonomy" id="1629725"/>
    <lineage>
        <taxon>Eukaryota</taxon>
        <taxon>Metazoa</taxon>
        <taxon>Ecdysozoa</taxon>
        <taxon>Arthropoda</taxon>
        <taxon>Hexapoda</taxon>
        <taxon>Insecta</taxon>
        <taxon>Pterygota</taxon>
        <taxon>Neoptera</taxon>
        <taxon>Endopterygota</taxon>
        <taxon>Coleoptera</taxon>
        <taxon>Polyphaga</taxon>
        <taxon>Scarabaeiformia</taxon>
        <taxon>Scarabaeidae</taxon>
        <taxon>Dynastinae</taxon>
        <taxon>Oryctes</taxon>
    </lineage>
</organism>
<proteinExistence type="predicted"/>
<keyword evidence="4" id="KW-1185">Reference proteome</keyword>
<dbReference type="PROSITE" id="PS50181">
    <property type="entry name" value="FBOX"/>
    <property type="match status" value="1"/>
</dbReference>
<dbReference type="SUPFAM" id="SSF81383">
    <property type="entry name" value="F-box domain"/>
    <property type="match status" value="1"/>
</dbReference>